<reference evidence="10" key="1">
    <citation type="submission" date="2022-12" db="EMBL/GenBank/DDBJ databases">
        <title>Polyphasic identification of a Novel Hot-Spring Cyanobacterium Ocullathermofonsia sinensis gen nov. sp. nov. and Genomic Insights on its Adaptations to the Thermal Habitat.</title>
        <authorList>
            <person name="Daroch M."/>
            <person name="Tang J."/>
            <person name="Jiang Y."/>
        </authorList>
    </citation>
    <scope>NUCLEOTIDE SEQUENCE</scope>
    <source>
        <strain evidence="10">PKUAC-SCTA174</strain>
    </source>
</reference>
<dbReference type="GO" id="GO:0005886">
    <property type="term" value="C:plasma membrane"/>
    <property type="evidence" value="ECO:0007669"/>
    <property type="project" value="UniProtKB-SubCell"/>
</dbReference>
<evidence type="ECO:0000256" key="1">
    <source>
        <dbReference type="ARBA" id="ARBA00004651"/>
    </source>
</evidence>
<dbReference type="Proteomes" id="UP001163152">
    <property type="component" value="Chromosome"/>
</dbReference>
<evidence type="ECO:0000256" key="3">
    <source>
        <dbReference type="ARBA" id="ARBA00022500"/>
    </source>
</evidence>
<dbReference type="Gene3D" id="3.40.50.300">
    <property type="entry name" value="P-loop containing nucleotide triphosphate hydrolases"/>
    <property type="match status" value="1"/>
</dbReference>
<dbReference type="SMART" id="SM00304">
    <property type="entry name" value="HAMP"/>
    <property type="match status" value="1"/>
</dbReference>
<feature type="transmembrane region" description="Helical" evidence="8">
    <location>
        <begin position="12"/>
        <end position="32"/>
    </location>
</feature>
<evidence type="ECO:0000256" key="5">
    <source>
        <dbReference type="ARBA" id="ARBA00022989"/>
    </source>
</evidence>
<dbReference type="KEGG" id="tsin:OXH18_05260"/>
<dbReference type="InterPro" id="IPR029151">
    <property type="entry name" value="Sensor-like_sf"/>
</dbReference>
<sequence>MRFWKKSLMARLVGYFLVLSWVTVGLVGYVAFLQARSALEQSVYERLSASAAFKEGELDRWVSDQKQDVVLLSQSPFVVSQMQLLLSSPETDSAFIETHDRLLKYFHSINNSRRDWQDISLLSIKGGKILLSTNPALEGLYRIRDSYFLQGQHRTFIQNVYPSPITAKPTMTIAAPLRDTITQQPMGVMAINLNLDRLDEIIQERIGLGQSGETYLVDQFNVFVSGQRFGRQSYPRGVHTEGIDRAVAGNNGSGLYLNYENIPVIGVYRWNERRNLALLAEIHQEEAFAPARQLARTIFGVGLVSAGVLASGVYWLSREITRPILELSQAATQVAAGDLSSTAVVSTQDEVGILARSFNQMTNQLRISRRNLEEYNRTLEEKVEERTQELSETLKILKATQAELLIENALLRSSESPSNYDYQVGGSLPMDASTYVVRQADRHLYAALKRGEFCYVLNARQMGKSSLRVQMMKRLQAEGAVCAAIDISEIGNHQLTLERWYAGLVYILASSFHLVGTVNIRDWWRDRDWLSPIQRLSEFVHQVLLKEIHTNIVIFIDEIDSVLNLEFPTDDFFIWLRSCYNKRADDANYNRLTFVLFGVATPSQLIHDKTRTPFNIGQAIQLKGFQLHEAQPLLQGLAEKVENPQAILKEILAWTNGQPFLTQKVCKLIRDADTPSVKFNEQSWIEELVQTRIVENWEAQDEPEHLRTIRDRLLNPDAQVIQRLQLYRRIWHGEAVDPTTVEPMELLLCGLVIKQQTTLTVHNRIYALIFDDRWIDCMLQRLTQ</sequence>
<dbReference type="SUPFAM" id="SSF52540">
    <property type="entry name" value="P-loop containing nucleoside triphosphate hydrolases"/>
    <property type="match status" value="1"/>
</dbReference>
<keyword evidence="11" id="KW-1185">Reference proteome</keyword>
<keyword evidence="6 8" id="KW-0472">Membrane</keyword>
<accession>A0A9E8ZEL4</accession>
<proteinExistence type="predicted"/>
<evidence type="ECO:0000256" key="2">
    <source>
        <dbReference type="ARBA" id="ARBA00022475"/>
    </source>
</evidence>
<gene>
    <name evidence="10" type="ORF">OXH18_05260</name>
</gene>
<evidence type="ECO:0000256" key="4">
    <source>
        <dbReference type="ARBA" id="ARBA00022692"/>
    </source>
</evidence>
<keyword evidence="4 8" id="KW-0812">Transmembrane</keyword>
<organism evidence="10 11">
    <name type="scientific">Thermocoleostomius sinensis A174</name>
    <dbReference type="NCBI Taxonomy" id="2016057"/>
    <lineage>
        <taxon>Bacteria</taxon>
        <taxon>Bacillati</taxon>
        <taxon>Cyanobacteriota</taxon>
        <taxon>Cyanophyceae</taxon>
        <taxon>Oculatellales</taxon>
        <taxon>Oculatellaceae</taxon>
        <taxon>Thermocoleostomius</taxon>
    </lineage>
</organism>
<dbReference type="Pfam" id="PF14516">
    <property type="entry name" value="AAA_35"/>
    <property type="match status" value="1"/>
</dbReference>
<dbReference type="CDD" id="cd06225">
    <property type="entry name" value="HAMP"/>
    <property type="match status" value="1"/>
</dbReference>
<keyword evidence="2" id="KW-1003">Cell membrane</keyword>
<comment type="subcellular location">
    <subcellularLocation>
        <location evidence="1">Cell membrane</location>
        <topology evidence="1">Multi-pass membrane protein</topology>
    </subcellularLocation>
</comment>
<dbReference type="EMBL" id="CP113797">
    <property type="protein sequence ID" value="WAL61401.1"/>
    <property type="molecule type" value="Genomic_DNA"/>
</dbReference>
<dbReference type="AlphaFoldDB" id="A0A9E8ZEL4"/>
<dbReference type="InterPro" id="IPR027417">
    <property type="entry name" value="P-loop_NTPase"/>
</dbReference>
<evidence type="ECO:0000256" key="8">
    <source>
        <dbReference type="SAM" id="Phobius"/>
    </source>
</evidence>
<evidence type="ECO:0000259" key="9">
    <source>
        <dbReference type="PROSITE" id="PS50885"/>
    </source>
</evidence>
<protein>
    <submittedName>
        <fullName evidence="10">AAA-like domain-containing protein</fullName>
    </submittedName>
</protein>
<keyword evidence="5 8" id="KW-1133">Transmembrane helix</keyword>
<dbReference type="Pfam" id="PF02743">
    <property type="entry name" value="dCache_1"/>
    <property type="match status" value="1"/>
</dbReference>
<keyword evidence="7" id="KW-0175">Coiled coil</keyword>
<dbReference type="Gene3D" id="6.10.340.10">
    <property type="match status" value="1"/>
</dbReference>
<dbReference type="InterPro" id="IPR003660">
    <property type="entry name" value="HAMP_dom"/>
</dbReference>
<dbReference type="PROSITE" id="PS50885">
    <property type="entry name" value="HAMP"/>
    <property type="match status" value="1"/>
</dbReference>
<evidence type="ECO:0000313" key="10">
    <source>
        <dbReference type="EMBL" id="WAL61401.1"/>
    </source>
</evidence>
<feature type="domain" description="HAMP" evidence="9">
    <location>
        <begin position="318"/>
        <end position="370"/>
    </location>
</feature>
<dbReference type="SUPFAM" id="SSF103190">
    <property type="entry name" value="Sensory domain-like"/>
    <property type="match status" value="1"/>
</dbReference>
<dbReference type="Gene3D" id="3.30.450.20">
    <property type="entry name" value="PAS domain"/>
    <property type="match status" value="2"/>
</dbReference>
<dbReference type="InterPro" id="IPR033479">
    <property type="entry name" value="dCache_1"/>
</dbReference>
<dbReference type="SUPFAM" id="SSF158472">
    <property type="entry name" value="HAMP domain-like"/>
    <property type="match status" value="1"/>
</dbReference>
<keyword evidence="3" id="KW-0145">Chemotaxis</keyword>
<dbReference type="PANTHER" id="PTHR32089:SF112">
    <property type="entry name" value="LYSOZYME-LIKE PROTEIN-RELATED"/>
    <property type="match status" value="1"/>
</dbReference>
<feature type="coiled-coil region" evidence="7">
    <location>
        <begin position="358"/>
        <end position="400"/>
    </location>
</feature>
<dbReference type="GO" id="GO:0006935">
    <property type="term" value="P:chemotaxis"/>
    <property type="evidence" value="ECO:0007669"/>
    <property type="project" value="UniProtKB-KW"/>
</dbReference>
<dbReference type="GO" id="GO:0007165">
    <property type="term" value="P:signal transduction"/>
    <property type="evidence" value="ECO:0007669"/>
    <property type="project" value="InterPro"/>
</dbReference>
<dbReference type="RefSeq" id="WP_268611354.1">
    <property type="nucleotide sequence ID" value="NZ_CP113797.1"/>
</dbReference>
<evidence type="ECO:0000313" key="11">
    <source>
        <dbReference type="Proteomes" id="UP001163152"/>
    </source>
</evidence>
<evidence type="ECO:0000256" key="6">
    <source>
        <dbReference type="ARBA" id="ARBA00023136"/>
    </source>
</evidence>
<evidence type="ECO:0000256" key="7">
    <source>
        <dbReference type="SAM" id="Coils"/>
    </source>
</evidence>
<dbReference type="Pfam" id="PF00672">
    <property type="entry name" value="HAMP"/>
    <property type="match status" value="1"/>
</dbReference>
<dbReference type="PANTHER" id="PTHR32089">
    <property type="entry name" value="METHYL-ACCEPTING CHEMOTAXIS PROTEIN MCPB"/>
    <property type="match status" value="1"/>
</dbReference>
<name>A0A9E8ZEL4_9CYAN</name>